<dbReference type="Pfam" id="PF04577">
    <property type="entry name" value="Glyco_transf_61"/>
    <property type="match status" value="1"/>
</dbReference>
<dbReference type="RefSeq" id="WP_133391112.1">
    <property type="nucleotide sequence ID" value="NZ_SMUW01000035.1"/>
</dbReference>
<sequence>MKDIKIIADSKKGGDLGNYWHYMLGFFLPFLVWFDKNKDQLKGKKLIIDSCNPMTDSILEEYLKESQIPYELRQLSIKKLALSKKYWKSYREKIKRRLMKLEVKLRGTEASVFTFHRFIEKEDSITIPRWDVYLEFFDSFPKIYEPQINEIRKQLIDWANSPSETSYEPYTLILKRSDPPTTAIGRESVEKRWLKGYGSERRQLRGIDSLNNDLSKRGYNPLIFEPGAHNLKEQIRVHNHSKALIAIRGADLFNMFWMPKNSTVIMQLSSGLMNKGAQSILAKYCGHQFYEIPHNGQVSPILTFDKIEKILDENSSTKAHNLC</sequence>
<name>A0A4R5UW03_9BACT</name>
<dbReference type="GO" id="GO:0016757">
    <property type="term" value="F:glycosyltransferase activity"/>
    <property type="evidence" value="ECO:0007669"/>
    <property type="project" value="InterPro"/>
</dbReference>
<evidence type="ECO:0000313" key="3">
    <source>
        <dbReference type="EMBL" id="TDK43412.1"/>
    </source>
</evidence>
<dbReference type="AlphaFoldDB" id="A0A4R5UW03"/>
<gene>
    <name evidence="3" type="ORF">E1898_12445</name>
</gene>
<reference evidence="3 4" key="1">
    <citation type="submission" date="2019-03" db="EMBL/GenBank/DDBJ databases">
        <title>Algoriphagus aquimaris sp. nov., isolated form marine sediment in Pohang, Korea.</title>
        <authorList>
            <person name="Kim J."/>
            <person name="Yoon S.-H."/>
            <person name="Lee S.-S."/>
        </authorList>
    </citation>
    <scope>NUCLEOTIDE SEQUENCE [LARGE SCALE GENOMIC DNA]</scope>
    <source>
        <strain evidence="3 4">F21</strain>
    </source>
</reference>
<dbReference type="EMBL" id="SMUW01000035">
    <property type="protein sequence ID" value="TDK43412.1"/>
    <property type="molecule type" value="Genomic_DNA"/>
</dbReference>
<organism evidence="3 4">
    <name type="scientific">Algoriphagus formosus</name>
    <dbReference type="NCBI Taxonomy" id="2007308"/>
    <lineage>
        <taxon>Bacteria</taxon>
        <taxon>Pseudomonadati</taxon>
        <taxon>Bacteroidota</taxon>
        <taxon>Cytophagia</taxon>
        <taxon>Cytophagales</taxon>
        <taxon>Cyclobacteriaceae</taxon>
        <taxon>Algoriphagus</taxon>
    </lineage>
</organism>
<dbReference type="InterPro" id="IPR049625">
    <property type="entry name" value="Glyco_transf_61_cat"/>
</dbReference>
<keyword evidence="1" id="KW-0472">Membrane</keyword>
<dbReference type="Proteomes" id="UP000295438">
    <property type="component" value="Unassembled WGS sequence"/>
</dbReference>
<proteinExistence type="predicted"/>
<evidence type="ECO:0000256" key="1">
    <source>
        <dbReference type="SAM" id="Phobius"/>
    </source>
</evidence>
<keyword evidence="4" id="KW-1185">Reference proteome</keyword>
<feature type="transmembrane region" description="Helical" evidence="1">
    <location>
        <begin position="19"/>
        <end position="35"/>
    </location>
</feature>
<keyword evidence="1" id="KW-1133">Transmembrane helix</keyword>
<protein>
    <submittedName>
        <fullName evidence="3">DUF563 domain-containing protein</fullName>
    </submittedName>
</protein>
<evidence type="ECO:0000313" key="4">
    <source>
        <dbReference type="Proteomes" id="UP000295438"/>
    </source>
</evidence>
<keyword evidence="1" id="KW-0812">Transmembrane</keyword>
<accession>A0A4R5UW03</accession>
<evidence type="ECO:0000259" key="2">
    <source>
        <dbReference type="Pfam" id="PF04577"/>
    </source>
</evidence>
<feature type="domain" description="Glycosyltransferase 61 catalytic" evidence="2">
    <location>
        <begin position="19"/>
        <end position="265"/>
    </location>
</feature>
<comment type="caution">
    <text evidence="3">The sequence shown here is derived from an EMBL/GenBank/DDBJ whole genome shotgun (WGS) entry which is preliminary data.</text>
</comment>